<dbReference type="Pfam" id="PF01734">
    <property type="entry name" value="Patatin"/>
    <property type="match status" value="1"/>
</dbReference>
<evidence type="ECO:0000313" key="6">
    <source>
        <dbReference type="EMBL" id="ABO49203.1"/>
    </source>
</evidence>
<name>A4J2A0_DESRM</name>
<dbReference type="InterPro" id="IPR016035">
    <property type="entry name" value="Acyl_Trfase/lysoPLipase"/>
</dbReference>
<dbReference type="InterPro" id="IPR050301">
    <property type="entry name" value="NTE"/>
</dbReference>
<dbReference type="Gene3D" id="3.40.1090.10">
    <property type="entry name" value="Cytosolic phospholipase A2 catalytic domain"/>
    <property type="match status" value="2"/>
</dbReference>
<dbReference type="eggNOG" id="COG1752">
    <property type="taxonomic scope" value="Bacteria"/>
</dbReference>
<evidence type="ECO:0000313" key="7">
    <source>
        <dbReference type="Proteomes" id="UP000001556"/>
    </source>
</evidence>
<accession>A4J2A0</accession>
<sequence length="299" mass="32738">MSKKIGLALGGGFVRGAAHVGVLKVLEENNIKPHMVAGTSAGSMIASLYASGWSVSELENMVCALKPGVFIDEIAAVENFFIMTLKLFIDALRLPCPFRSPLGLMKGVKLTRFIRSMLGKKNFEGSPLQLAITSVDIASGKKVIFVSRQDRMKLTAKEDQVFISGVPVWEAVRASTAVPGIYEPKKIHEYLLVDGGLRENVPALVLKRLGADVVIAVDLGNDGHEHTVPRNILEMMEQTLDIIRADALEYVLDGNADVRIRPLLKGIGAWDFYKIPHIISQGEKAARELLPEIIRICKL</sequence>
<dbReference type="EMBL" id="CP000612">
    <property type="protein sequence ID" value="ABO49203.1"/>
    <property type="molecule type" value="Genomic_DNA"/>
</dbReference>
<feature type="active site" description="Nucleophile" evidence="4">
    <location>
        <position position="40"/>
    </location>
</feature>
<evidence type="ECO:0000256" key="4">
    <source>
        <dbReference type="PROSITE-ProRule" id="PRU01161"/>
    </source>
</evidence>
<dbReference type="GO" id="GO:0016042">
    <property type="term" value="P:lipid catabolic process"/>
    <property type="evidence" value="ECO:0007669"/>
    <property type="project" value="UniProtKB-UniRule"/>
</dbReference>
<keyword evidence="3 4" id="KW-0443">Lipid metabolism</keyword>
<feature type="short sequence motif" description="DGA/G" evidence="4">
    <location>
        <begin position="194"/>
        <end position="196"/>
    </location>
</feature>
<dbReference type="RefSeq" id="WP_011877039.1">
    <property type="nucleotide sequence ID" value="NC_009253.1"/>
</dbReference>
<dbReference type="PANTHER" id="PTHR14226">
    <property type="entry name" value="NEUROPATHY TARGET ESTERASE/SWISS CHEESE D.MELANOGASTER"/>
    <property type="match status" value="1"/>
</dbReference>
<dbReference type="OrthoDB" id="9770965at2"/>
<feature type="short sequence motif" description="GXSXG" evidence="4">
    <location>
        <begin position="38"/>
        <end position="42"/>
    </location>
</feature>
<dbReference type="PANTHER" id="PTHR14226:SF76">
    <property type="entry name" value="NTE FAMILY PROTEIN RSSA"/>
    <property type="match status" value="1"/>
</dbReference>
<feature type="active site" description="Proton acceptor" evidence="4">
    <location>
        <position position="194"/>
    </location>
</feature>
<dbReference type="GO" id="GO:0016787">
    <property type="term" value="F:hydrolase activity"/>
    <property type="evidence" value="ECO:0007669"/>
    <property type="project" value="UniProtKB-UniRule"/>
</dbReference>
<keyword evidence="7" id="KW-1185">Reference proteome</keyword>
<comment type="caution">
    <text evidence="4">Lacks conserved residue(s) required for the propagation of feature annotation.</text>
</comment>
<dbReference type="CDD" id="cd07205">
    <property type="entry name" value="Pat_PNPLA6_PNPLA7_NTE1_like"/>
    <property type="match status" value="1"/>
</dbReference>
<dbReference type="PROSITE" id="PS51635">
    <property type="entry name" value="PNPLA"/>
    <property type="match status" value="1"/>
</dbReference>
<keyword evidence="1 4" id="KW-0378">Hydrolase</keyword>
<gene>
    <name evidence="6" type="ordered locus">Dred_0664</name>
</gene>
<evidence type="ECO:0000256" key="2">
    <source>
        <dbReference type="ARBA" id="ARBA00022963"/>
    </source>
</evidence>
<evidence type="ECO:0000256" key="3">
    <source>
        <dbReference type="ARBA" id="ARBA00023098"/>
    </source>
</evidence>
<dbReference type="SUPFAM" id="SSF52151">
    <property type="entry name" value="FabD/lysophospholipase-like"/>
    <property type="match status" value="1"/>
</dbReference>
<dbReference type="AlphaFoldDB" id="A4J2A0"/>
<evidence type="ECO:0000259" key="5">
    <source>
        <dbReference type="PROSITE" id="PS51635"/>
    </source>
</evidence>
<protein>
    <submittedName>
        <fullName evidence="6">Patatin</fullName>
    </submittedName>
</protein>
<dbReference type="Proteomes" id="UP000001556">
    <property type="component" value="Chromosome"/>
</dbReference>
<dbReference type="KEGG" id="drm:Dred_0664"/>
<evidence type="ECO:0000256" key="1">
    <source>
        <dbReference type="ARBA" id="ARBA00022801"/>
    </source>
</evidence>
<organism evidence="6 7">
    <name type="scientific">Desulforamulus reducens (strain ATCC BAA-1160 / DSM 100696 / MI-1)</name>
    <name type="common">Desulfotomaculum reducens</name>
    <dbReference type="NCBI Taxonomy" id="349161"/>
    <lineage>
        <taxon>Bacteria</taxon>
        <taxon>Bacillati</taxon>
        <taxon>Bacillota</taxon>
        <taxon>Clostridia</taxon>
        <taxon>Eubacteriales</taxon>
        <taxon>Peptococcaceae</taxon>
        <taxon>Desulforamulus</taxon>
    </lineage>
</organism>
<dbReference type="InterPro" id="IPR002641">
    <property type="entry name" value="PNPLA_dom"/>
</dbReference>
<keyword evidence="2 4" id="KW-0442">Lipid degradation</keyword>
<dbReference type="STRING" id="349161.Dred_0664"/>
<proteinExistence type="predicted"/>
<dbReference type="HOGENOM" id="CLU_047251_1_0_9"/>
<reference evidence="6 7" key="1">
    <citation type="submission" date="2007-03" db="EMBL/GenBank/DDBJ databases">
        <title>Complete sequence of Desulfotomaculum reducens MI-1.</title>
        <authorList>
            <consortium name="US DOE Joint Genome Institute"/>
            <person name="Copeland A."/>
            <person name="Lucas S."/>
            <person name="Lapidus A."/>
            <person name="Barry K."/>
            <person name="Detter J.C."/>
            <person name="Glavina del Rio T."/>
            <person name="Hammon N."/>
            <person name="Israni S."/>
            <person name="Dalin E."/>
            <person name="Tice H."/>
            <person name="Pitluck S."/>
            <person name="Sims D."/>
            <person name="Brettin T."/>
            <person name="Bruce D."/>
            <person name="Han C."/>
            <person name="Tapia R."/>
            <person name="Schmutz J."/>
            <person name="Larimer F."/>
            <person name="Land M."/>
            <person name="Hauser L."/>
            <person name="Kyrpides N."/>
            <person name="Kim E."/>
            <person name="Tebo B.M."/>
            <person name="Richardson P."/>
        </authorList>
    </citation>
    <scope>NUCLEOTIDE SEQUENCE [LARGE SCALE GENOMIC DNA]</scope>
    <source>
        <strain evidence="6 7">MI-1</strain>
    </source>
</reference>
<feature type="domain" description="PNPLA" evidence="5">
    <location>
        <begin position="7"/>
        <end position="207"/>
    </location>
</feature>